<comment type="caution">
    <text evidence="4">The sequence shown here is derived from an EMBL/GenBank/DDBJ whole genome shotgun (WGS) entry which is preliminary data.</text>
</comment>
<evidence type="ECO:0000313" key="4">
    <source>
        <dbReference type="EMBL" id="KAJ5072823.1"/>
    </source>
</evidence>
<evidence type="ECO:0000256" key="1">
    <source>
        <dbReference type="ARBA" id="ARBA00022737"/>
    </source>
</evidence>
<dbReference type="PANTHER" id="PTHR22895:SF0">
    <property type="entry name" value="ARMADILLO REPEAT-CONTAINING PROTEIN 6"/>
    <property type="match status" value="1"/>
</dbReference>
<reference evidence="4" key="1">
    <citation type="submission" date="2022-10" db="EMBL/GenBank/DDBJ databases">
        <title>Novel sulphate-reducing endosymbionts in the free-living metamonad Anaeramoeba.</title>
        <authorList>
            <person name="Jerlstrom-Hultqvist J."/>
            <person name="Cepicka I."/>
            <person name="Gallot-Lavallee L."/>
            <person name="Salas-Leiva D."/>
            <person name="Curtis B.A."/>
            <person name="Zahonova K."/>
            <person name="Pipaliya S."/>
            <person name="Dacks J."/>
            <person name="Roger A.J."/>
        </authorList>
    </citation>
    <scope>NUCLEOTIDE SEQUENCE</scope>
    <source>
        <strain evidence="4">BMAN</strain>
    </source>
</reference>
<dbReference type="SUPFAM" id="SSF48371">
    <property type="entry name" value="ARM repeat"/>
    <property type="match status" value="1"/>
</dbReference>
<dbReference type="InterPro" id="IPR016024">
    <property type="entry name" value="ARM-type_fold"/>
</dbReference>
<evidence type="ECO:0000313" key="5">
    <source>
        <dbReference type="Proteomes" id="UP001149090"/>
    </source>
</evidence>
<dbReference type="Proteomes" id="UP001149090">
    <property type="component" value="Unassembled WGS sequence"/>
</dbReference>
<protein>
    <submittedName>
        <fullName evidence="4">Aardvark</fullName>
    </submittedName>
</protein>
<dbReference type="Pfam" id="PF23744">
    <property type="entry name" value="ARM_LRRK2"/>
    <property type="match status" value="1"/>
</dbReference>
<proteinExistence type="predicted"/>
<keyword evidence="2" id="KW-0175">Coiled coil</keyword>
<dbReference type="EMBL" id="JAPDFW010000079">
    <property type="protein sequence ID" value="KAJ5072823.1"/>
    <property type="molecule type" value="Genomic_DNA"/>
</dbReference>
<dbReference type="AlphaFoldDB" id="A0A9Q0RAU2"/>
<sequence length="477" mass="56153">MLEKQSKIPCHKSILNSRSKFFYENHHEKSEIEELYLPQFDISIESNYLSNICENFIKENINKIIEEKQIGSINNKELTEIIQIIQSTPKENRINLIWKLAQDWKNKFKQSNKNLINKEKYIDPIQIQEINNEIQDFHLIIDNIKNEGFISNYSRIQNNPILPSTDQLQLINQKNEELNQENKKLKKKNKRQDKIIQQKDQEINQLKQSIQQKDKEINQFKQTIQQKENKIQKQKNKIKEIKPELEIFESEIKVHKTLEDFINQISNLNENSIEETIKYMKQCPNNQKIQENGCFILQKFANENEDNRNKLRNLKGIKRVIKAMNNFRNNQDIQYKGCSALWNIGVNNENRIEIRNLKGIEPIIKAMNNFPNNQVIQDKGCGALGAIAHNKENQIEIRNLKGIEPIIKAMNNFPNNQDIQYYGCGALGVIAYNNNENQIEIRNLKGIESIIKAMNNFPNNQKIQYKGKRALENLQKN</sequence>
<name>A0A9Q0RAU2_ANAIG</name>
<gene>
    <name evidence="4" type="ORF">M0811_09269</name>
</gene>
<evidence type="ECO:0000256" key="2">
    <source>
        <dbReference type="SAM" id="Coils"/>
    </source>
</evidence>
<keyword evidence="5" id="KW-1185">Reference proteome</keyword>
<dbReference type="SMART" id="SM00185">
    <property type="entry name" value="ARM"/>
    <property type="match status" value="4"/>
</dbReference>
<dbReference type="Gene3D" id="1.25.10.10">
    <property type="entry name" value="Leucine-rich Repeat Variant"/>
    <property type="match status" value="1"/>
</dbReference>
<keyword evidence="1" id="KW-0677">Repeat</keyword>
<dbReference type="InterPro" id="IPR000225">
    <property type="entry name" value="Armadillo"/>
</dbReference>
<organism evidence="4 5">
    <name type="scientific">Anaeramoeba ignava</name>
    <name type="common">Anaerobic marine amoeba</name>
    <dbReference type="NCBI Taxonomy" id="1746090"/>
    <lineage>
        <taxon>Eukaryota</taxon>
        <taxon>Metamonada</taxon>
        <taxon>Anaeramoebidae</taxon>
        <taxon>Anaeramoeba</taxon>
    </lineage>
</organism>
<accession>A0A9Q0RAU2</accession>
<feature type="coiled-coil region" evidence="2">
    <location>
        <begin position="127"/>
        <end position="244"/>
    </location>
</feature>
<dbReference type="PANTHER" id="PTHR22895">
    <property type="entry name" value="ARMADILLO REPEAT-CONTAINING PROTEIN 6"/>
    <property type="match status" value="1"/>
</dbReference>
<evidence type="ECO:0000259" key="3">
    <source>
        <dbReference type="Pfam" id="PF23744"/>
    </source>
</evidence>
<feature type="domain" description="LRRK2 ARM repeat" evidence="3">
    <location>
        <begin position="318"/>
        <end position="474"/>
    </location>
</feature>
<dbReference type="InterPro" id="IPR056597">
    <property type="entry name" value="ARM_LRRK2"/>
</dbReference>
<dbReference type="InterPro" id="IPR011989">
    <property type="entry name" value="ARM-like"/>
</dbReference>